<reference evidence="3" key="1">
    <citation type="submission" date="2019-01" db="EMBL/GenBank/DDBJ databases">
        <title>Cytophagaceae bacterium strain CAR-16.</title>
        <authorList>
            <person name="Chen W.-M."/>
        </authorList>
    </citation>
    <scope>NUCLEOTIDE SEQUENCE [LARGE SCALE GENOMIC DNA]</scope>
    <source>
        <strain evidence="3">ICH-30</strain>
    </source>
</reference>
<keyword evidence="1" id="KW-1133">Transmembrane helix</keyword>
<feature type="transmembrane region" description="Helical" evidence="1">
    <location>
        <begin position="94"/>
        <end position="113"/>
    </location>
</feature>
<organism evidence="2 3">
    <name type="scientific">Flavobacterium piscinae</name>
    <dbReference type="NCBI Taxonomy" id="2506424"/>
    <lineage>
        <taxon>Bacteria</taxon>
        <taxon>Pseudomonadati</taxon>
        <taxon>Bacteroidota</taxon>
        <taxon>Flavobacteriia</taxon>
        <taxon>Flavobacteriales</taxon>
        <taxon>Flavobacteriaceae</taxon>
        <taxon>Flavobacterium</taxon>
    </lineage>
</organism>
<evidence type="ECO:0000313" key="2">
    <source>
        <dbReference type="EMBL" id="RXR35549.1"/>
    </source>
</evidence>
<comment type="caution">
    <text evidence="2">The sequence shown here is derived from an EMBL/GenBank/DDBJ whole genome shotgun (WGS) entry which is preliminary data.</text>
</comment>
<proteinExistence type="predicted"/>
<gene>
    <name evidence="2" type="ORF">EQG68_01230</name>
</gene>
<keyword evidence="1" id="KW-0812">Transmembrane</keyword>
<feature type="transmembrane region" description="Helical" evidence="1">
    <location>
        <begin position="119"/>
        <end position="138"/>
    </location>
</feature>
<protein>
    <submittedName>
        <fullName evidence="2">Uncharacterized protein</fullName>
    </submittedName>
</protein>
<keyword evidence="3" id="KW-1185">Reference proteome</keyword>
<dbReference type="AlphaFoldDB" id="A0A4Q1L0X6"/>
<name>A0A4Q1L0X6_9FLAO</name>
<evidence type="ECO:0000313" key="3">
    <source>
        <dbReference type="Proteomes" id="UP000289734"/>
    </source>
</evidence>
<keyword evidence="1" id="KW-0472">Membrane</keyword>
<accession>A0A4Q1L0X6</accession>
<dbReference type="RefSeq" id="WP_129462970.1">
    <property type="nucleotide sequence ID" value="NZ_SBKQ01000001.1"/>
</dbReference>
<evidence type="ECO:0000256" key="1">
    <source>
        <dbReference type="SAM" id="Phobius"/>
    </source>
</evidence>
<dbReference type="EMBL" id="SBKQ01000001">
    <property type="protein sequence ID" value="RXR35549.1"/>
    <property type="molecule type" value="Genomic_DNA"/>
</dbReference>
<dbReference type="Proteomes" id="UP000289734">
    <property type="component" value="Unassembled WGS sequence"/>
</dbReference>
<sequence>MISVFEKIFRNKIAFSFHIEDEKHFFSELKKLLDNSDEIVEIKNEKLYFGTIDEYEKKFCLTKKINRKSQNYNVEGKIVEGDLQLNYSFSFQKLRYQIFVMVLTYLFLISAIFNESLSLLLFSIVYYLLFDFLFYLILHLSKKDFHEDFAKRVKLL</sequence>